<protein>
    <submittedName>
        <fullName evidence="1">IspH</fullName>
    </submittedName>
</protein>
<name>A0AAW2YT54_9EUKA</name>
<dbReference type="Gene3D" id="3.40.50.1820">
    <property type="entry name" value="alpha/beta hydrolase"/>
    <property type="match status" value="1"/>
</dbReference>
<sequence length="324" mass="36273">MTTISIDNDCSLYYEDTGIPDIEDNYTTYICIHGYAHDLRTFNPFVQHAPKSVRLIRFNGRSYNGSSELPTQIRSLYETRGISRSDSVALTEVCSADLAKFILAISKKCNLSKKSINLLAHSQGCSWVVGVIGDHIDRDQPLYDDALSYVSQFTLVDPPASSWDLTMPKGYTGFNPFGELKFEDYAGGHWLHEYGENGLILKSTPTFSSNLSQTNYYDPKIVQRIPPSLFHIDPVHATKVVARALRGESGHSDITGSLVGCGNTLQECEFCCSWISTITKGGPRDWNVLWINNANHFVISNQPQAFWKYLGALETKLDRVEPKL</sequence>
<dbReference type="AlphaFoldDB" id="A0AAW2YT54"/>
<evidence type="ECO:0000313" key="1">
    <source>
        <dbReference type="EMBL" id="KAL0479970.1"/>
    </source>
</evidence>
<accession>A0AAW2YT54</accession>
<dbReference type="SUPFAM" id="SSF53474">
    <property type="entry name" value="alpha/beta-Hydrolases"/>
    <property type="match status" value="1"/>
</dbReference>
<proteinExistence type="predicted"/>
<evidence type="ECO:0000313" key="2">
    <source>
        <dbReference type="Proteomes" id="UP001431209"/>
    </source>
</evidence>
<comment type="caution">
    <text evidence="1">The sequence shown here is derived from an EMBL/GenBank/DDBJ whole genome shotgun (WGS) entry which is preliminary data.</text>
</comment>
<reference evidence="1 2" key="1">
    <citation type="submission" date="2024-03" db="EMBL/GenBank/DDBJ databases">
        <title>The Acrasis kona genome and developmental transcriptomes reveal deep origins of eukaryotic multicellular pathways.</title>
        <authorList>
            <person name="Sheikh S."/>
            <person name="Fu C.-J."/>
            <person name="Brown M.W."/>
            <person name="Baldauf S.L."/>
        </authorList>
    </citation>
    <scope>NUCLEOTIDE SEQUENCE [LARGE SCALE GENOMIC DNA]</scope>
    <source>
        <strain evidence="1 2">ATCC MYA-3509</strain>
    </source>
</reference>
<keyword evidence="2" id="KW-1185">Reference proteome</keyword>
<dbReference type="Proteomes" id="UP001431209">
    <property type="component" value="Unassembled WGS sequence"/>
</dbReference>
<gene>
    <name evidence="1" type="ORF">AKO1_000661</name>
</gene>
<dbReference type="EMBL" id="JAOPGA020000615">
    <property type="protein sequence ID" value="KAL0479970.1"/>
    <property type="molecule type" value="Genomic_DNA"/>
</dbReference>
<dbReference type="InterPro" id="IPR029058">
    <property type="entry name" value="AB_hydrolase_fold"/>
</dbReference>
<organism evidence="1 2">
    <name type="scientific">Acrasis kona</name>
    <dbReference type="NCBI Taxonomy" id="1008807"/>
    <lineage>
        <taxon>Eukaryota</taxon>
        <taxon>Discoba</taxon>
        <taxon>Heterolobosea</taxon>
        <taxon>Tetramitia</taxon>
        <taxon>Eutetramitia</taxon>
        <taxon>Acrasidae</taxon>
        <taxon>Acrasis</taxon>
    </lineage>
</organism>